<dbReference type="PIRSF" id="PIRSF002590">
    <property type="entry name" value="HSP9/HSP12_fun"/>
    <property type="match status" value="1"/>
</dbReference>
<feature type="compositionally biased region" description="Basic and acidic residues" evidence="1">
    <location>
        <begin position="72"/>
        <end position="85"/>
    </location>
</feature>
<name>A0A8K0L9U7_9PEZI</name>
<reference evidence="2" key="1">
    <citation type="submission" date="2021-07" db="EMBL/GenBank/DDBJ databases">
        <title>Elsinoe batatas strain:CRI-CJ2 Genome sequencing and assembly.</title>
        <authorList>
            <person name="Huang L."/>
        </authorList>
    </citation>
    <scope>NUCLEOTIDE SEQUENCE</scope>
    <source>
        <strain evidence="2">CRI-CJ2</strain>
    </source>
</reference>
<evidence type="ECO:0000256" key="1">
    <source>
        <dbReference type="SAM" id="MobiDB-lite"/>
    </source>
</evidence>
<dbReference type="AlphaFoldDB" id="A0A8K0L9U7"/>
<protein>
    <recommendedName>
        <fullName evidence="4">Chaperone/heat shock protein Hsp12</fullName>
    </recommendedName>
</protein>
<evidence type="ECO:0000313" key="3">
    <source>
        <dbReference type="Proteomes" id="UP000809789"/>
    </source>
</evidence>
<comment type="caution">
    <text evidence="2">The sequence shown here is derived from an EMBL/GenBank/DDBJ whole genome shotgun (WGS) entry which is preliminary data.</text>
</comment>
<dbReference type="Gene3D" id="6.10.280.100">
    <property type="match status" value="1"/>
</dbReference>
<evidence type="ECO:0008006" key="4">
    <source>
        <dbReference type="Google" id="ProtNLM"/>
    </source>
</evidence>
<feature type="compositionally biased region" description="Basic and acidic residues" evidence="1">
    <location>
        <begin position="1"/>
        <end position="15"/>
    </location>
</feature>
<sequence>MSDAGRKDFTDKATEKMTPQSSKSTTDKISESVTNATDSASRSLQPDSSKSGTQEALDKTTRTKHNAQGESLLDKTKGALGMDKK</sequence>
<dbReference type="InterPro" id="IPR007250">
    <property type="entry name" value="HSP9_HSP12"/>
</dbReference>
<organism evidence="2 3">
    <name type="scientific">Elsinoe batatas</name>
    <dbReference type="NCBI Taxonomy" id="2601811"/>
    <lineage>
        <taxon>Eukaryota</taxon>
        <taxon>Fungi</taxon>
        <taxon>Dikarya</taxon>
        <taxon>Ascomycota</taxon>
        <taxon>Pezizomycotina</taxon>
        <taxon>Dothideomycetes</taxon>
        <taxon>Dothideomycetidae</taxon>
        <taxon>Myriangiales</taxon>
        <taxon>Elsinoaceae</taxon>
        <taxon>Elsinoe</taxon>
    </lineage>
</organism>
<dbReference type="Proteomes" id="UP000809789">
    <property type="component" value="Unassembled WGS sequence"/>
</dbReference>
<feature type="region of interest" description="Disordered" evidence="1">
    <location>
        <begin position="1"/>
        <end position="85"/>
    </location>
</feature>
<keyword evidence="3" id="KW-1185">Reference proteome</keyword>
<feature type="compositionally biased region" description="Polar residues" evidence="1">
    <location>
        <begin position="31"/>
        <end position="54"/>
    </location>
</feature>
<dbReference type="OrthoDB" id="2348401at2759"/>
<accession>A0A8K0L9U7</accession>
<proteinExistence type="predicted"/>
<dbReference type="Pfam" id="PF04119">
    <property type="entry name" value="HSP9_HSP12"/>
    <property type="match status" value="1"/>
</dbReference>
<gene>
    <name evidence="2" type="ORF">KVT40_002372</name>
</gene>
<dbReference type="EMBL" id="JAESVG020000002">
    <property type="protein sequence ID" value="KAG8630753.1"/>
    <property type="molecule type" value="Genomic_DNA"/>
</dbReference>
<evidence type="ECO:0000313" key="2">
    <source>
        <dbReference type="EMBL" id="KAG8630753.1"/>
    </source>
</evidence>